<keyword evidence="2" id="KW-0813">Transport</keyword>
<feature type="domain" description="ABC transporter" evidence="12">
    <location>
        <begin position="322"/>
        <end position="555"/>
    </location>
</feature>
<organism evidence="13 14">
    <name type="scientific">Tsukamurella spumae</name>
    <dbReference type="NCBI Taxonomy" id="44753"/>
    <lineage>
        <taxon>Bacteria</taxon>
        <taxon>Bacillati</taxon>
        <taxon>Actinomycetota</taxon>
        <taxon>Actinomycetes</taxon>
        <taxon>Mycobacteriales</taxon>
        <taxon>Tsukamurellaceae</taxon>
        <taxon>Tsukamurella</taxon>
    </lineage>
</organism>
<dbReference type="InterPro" id="IPR003439">
    <property type="entry name" value="ABC_transporter-like_ATP-bd"/>
</dbReference>
<feature type="domain" description="FHA" evidence="11">
    <location>
        <begin position="26"/>
        <end position="74"/>
    </location>
</feature>
<dbReference type="Gene3D" id="3.40.50.300">
    <property type="entry name" value="P-loop containing nucleotide triphosphate hydrolases"/>
    <property type="match status" value="1"/>
</dbReference>
<proteinExistence type="predicted"/>
<feature type="region of interest" description="Disordered" evidence="9">
    <location>
        <begin position="98"/>
        <end position="185"/>
    </location>
</feature>
<keyword evidence="14" id="KW-1185">Reference proteome</keyword>
<keyword evidence="5" id="KW-0547">Nucleotide-binding</keyword>
<reference evidence="13 14" key="1">
    <citation type="submission" date="2020-04" db="EMBL/GenBank/DDBJ databases">
        <title>MicrobeNet Type strains.</title>
        <authorList>
            <person name="Nicholson A.C."/>
        </authorList>
    </citation>
    <scope>NUCLEOTIDE SEQUENCE [LARGE SCALE GENOMIC DNA]</scope>
    <source>
        <strain evidence="13 14">DSM 44113</strain>
    </source>
</reference>
<evidence type="ECO:0000259" key="11">
    <source>
        <dbReference type="PROSITE" id="PS50006"/>
    </source>
</evidence>
<dbReference type="Proteomes" id="UP000582646">
    <property type="component" value="Unassembled WGS sequence"/>
</dbReference>
<evidence type="ECO:0000256" key="9">
    <source>
        <dbReference type="SAM" id="MobiDB-lite"/>
    </source>
</evidence>
<gene>
    <name evidence="13" type="ORF">HF999_01320</name>
</gene>
<dbReference type="GO" id="GO:0016887">
    <property type="term" value="F:ATP hydrolysis activity"/>
    <property type="evidence" value="ECO:0007669"/>
    <property type="project" value="InterPro"/>
</dbReference>
<accession>A0A846WV81</accession>
<evidence type="ECO:0000313" key="14">
    <source>
        <dbReference type="Proteomes" id="UP000582646"/>
    </source>
</evidence>
<dbReference type="Gene3D" id="2.60.200.20">
    <property type="match status" value="2"/>
</dbReference>
<feature type="compositionally biased region" description="Pro residues" evidence="9">
    <location>
        <begin position="157"/>
        <end position="170"/>
    </location>
</feature>
<dbReference type="InterPro" id="IPR017871">
    <property type="entry name" value="ABC_transporter-like_CS"/>
</dbReference>
<dbReference type="GO" id="GO:0140359">
    <property type="term" value="F:ABC-type transporter activity"/>
    <property type="evidence" value="ECO:0007669"/>
    <property type="project" value="InterPro"/>
</dbReference>
<dbReference type="PROSITE" id="PS50006">
    <property type="entry name" value="FHA_DOMAIN"/>
    <property type="match status" value="2"/>
</dbReference>
<feature type="transmembrane region" description="Helical" evidence="10">
    <location>
        <begin position="767"/>
        <end position="788"/>
    </location>
</feature>
<protein>
    <submittedName>
        <fullName evidence="13">ATP-binding cassette domain-containing protein</fullName>
    </submittedName>
</protein>
<feature type="transmembrane region" description="Helical" evidence="10">
    <location>
        <begin position="850"/>
        <end position="868"/>
    </location>
</feature>
<evidence type="ECO:0000256" key="5">
    <source>
        <dbReference type="ARBA" id="ARBA00022741"/>
    </source>
</evidence>
<dbReference type="InterPro" id="IPR027417">
    <property type="entry name" value="P-loop_NTPase"/>
</dbReference>
<evidence type="ECO:0000256" key="2">
    <source>
        <dbReference type="ARBA" id="ARBA00022448"/>
    </source>
</evidence>
<evidence type="ECO:0000259" key="12">
    <source>
        <dbReference type="PROSITE" id="PS50893"/>
    </source>
</evidence>
<dbReference type="InterPro" id="IPR003593">
    <property type="entry name" value="AAA+_ATPase"/>
</dbReference>
<feature type="compositionally biased region" description="Pro residues" evidence="9">
    <location>
        <begin position="105"/>
        <end position="120"/>
    </location>
</feature>
<evidence type="ECO:0000313" key="13">
    <source>
        <dbReference type="EMBL" id="NKY17018.1"/>
    </source>
</evidence>
<comment type="subcellular location">
    <subcellularLocation>
        <location evidence="1">Membrane</location>
        <topology evidence="1">Multi-pass membrane protein</topology>
    </subcellularLocation>
</comment>
<dbReference type="InterPro" id="IPR013525">
    <property type="entry name" value="ABC2_TM"/>
</dbReference>
<evidence type="ECO:0000256" key="4">
    <source>
        <dbReference type="ARBA" id="ARBA00022692"/>
    </source>
</evidence>
<dbReference type="SMART" id="SM00240">
    <property type="entry name" value="FHA"/>
    <property type="match status" value="2"/>
</dbReference>
<feature type="region of interest" description="Disordered" evidence="9">
    <location>
        <begin position="570"/>
        <end position="599"/>
    </location>
</feature>
<dbReference type="PROSITE" id="PS50893">
    <property type="entry name" value="ABC_TRANSPORTER_2"/>
    <property type="match status" value="1"/>
</dbReference>
<dbReference type="SUPFAM" id="SSF49879">
    <property type="entry name" value="SMAD/FHA domain"/>
    <property type="match status" value="2"/>
</dbReference>
<keyword evidence="7 10" id="KW-1133">Transmembrane helix</keyword>
<keyword evidence="3" id="KW-0597">Phosphoprotein</keyword>
<dbReference type="SMART" id="SM00382">
    <property type="entry name" value="AAA"/>
    <property type="match status" value="1"/>
</dbReference>
<feature type="transmembrane region" description="Helical" evidence="10">
    <location>
        <begin position="739"/>
        <end position="760"/>
    </location>
</feature>
<dbReference type="PANTHER" id="PTHR48041">
    <property type="entry name" value="ABC TRANSPORTER G FAMILY MEMBER 28"/>
    <property type="match status" value="1"/>
</dbReference>
<feature type="compositionally biased region" description="Pro residues" evidence="9">
    <location>
        <begin position="575"/>
        <end position="590"/>
    </location>
</feature>
<feature type="transmembrane region" description="Helical" evidence="10">
    <location>
        <begin position="697"/>
        <end position="719"/>
    </location>
</feature>
<dbReference type="GO" id="GO:0005524">
    <property type="term" value="F:ATP binding"/>
    <property type="evidence" value="ECO:0007669"/>
    <property type="project" value="UniProtKB-KW"/>
</dbReference>
<evidence type="ECO:0000256" key="6">
    <source>
        <dbReference type="ARBA" id="ARBA00022840"/>
    </source>
</evidence>
<dbReference type="CDD" id="cd00060">
    <property type="entry name" value="FHA"/>
    <property type="match status" value="1"/>
</dbReference>
<feature type="domain" description="FHA" evidence="11">
    <location>
        <begin position="234"/>
        <end position="283"/>
    </location>
</feature>
<evidence type="ECO:0000256" key="10">
    <source>
        <dbReference type="SAM" id="Phobius"/>
    </source>
</evidence>
<evidence type="ECO:0000256" key="7">
    <source>
        <dbReference type="ARBA" id="ARBA00022989"/>
    </source>
</evidence>
<dbReference type="InterPro" id="IPR000253">
    <property type="entry name" value="FHA_dom"/>
</dbReference>
<evidence type="ECO:0000256" key="1">
    <source>
        <dbReference type="ARBA" id="ARBA00004141"/>
    </source>
</evidence>
<dbReference type="PANTHER" id="PTHR48041:SF139">
    <property type="entry name" value="PROTEIN SCARLET"/>
    <property type="match status" value="1"/>
</dbReference>
<feature type="transmembrane region" description="Helical" evidence="10">
    <location>
        <begin position="656"/>
        <end position="677"/>
    </location>
</feature>
<dbReference type="EMBL" id="JAAXOQ010000001">
    <property type="protein sequence ID" value="NKY17018.1"/>
    <property type="molecule type" value="Genomic_DNA"/>
</dbReference>
<name>A0A846WV81_9ACTN</name>
<dbReference type="Pfam" id="PF00498">
    <property type="entry name" value="FHA"/>
    <property type="match status" value="2"/>
</dbReference>
<dbReference type="SUPFAM" id="SSF52540">
    <property type="entry name" value="P-loop containing nucleoside triphosphate hydrolases"/>
    <property type="match status" value="1"/>
</dbReference>
<evidence type="ECO:0000256" key="3">
    <source>
        <dbReference type="ARBA" id="ARBA00022553"/>
    </source>
</evidence>
<evidence type="ECO:0000256" key="8">
    <source>
        <dbReference type="ARBA" id="ARBA00023136"/>
    </source>
</evidence>
<dbReference type="InterPro" id="IPR008984">
    <property type="entry name" value="SMAD_FHA_dom_sf"/>
</dbReference>
<dbReference type="InterPro" id="IPR050352">
    <property type="entry name" value="ABCG_transporters"/>
</dbReference>
<dbReference type="GO" id="GO:0016020">
    <property type="term" value="C:membrane"/>
    <property type="evidence" value="ECO:0007669"/>
    <property type="project" value="UniProtKB-SubCell"/>
</dbReference>
<dbReference type="Pfam" id="PF00005">
    <property type="entry name" value="ABC_tran"/>
    <property type="match status" value="1"/>
</dbReference>
<dbReference type="PROSITE" id="PS00211">
    <property type="entry name" value="ABC_TRANSPORTER_1"/>
    <property type="match status" value="1"/>
</dbReference>
<feature type="compositionally biased region" description="Pro residues" evidence="9">
    <location>
        <begin position="136"/>
        <end position="151"/>
    </location>
</feature>
<feature type="transmembrane region" description="Helical" evidence="10">
    <location>
        <begin position="617"/>
        <end position="636"/>
    </location>
</feature>
<keyword evidence="6 13" id="KW-0067">ATP-binding</keyword>
<dbReference type="Pfam" id="PF01061">
    <property type="entry name" value="ABC2_membrane"/>
    <property type="match status" value="1"/>
</dbReference>
<keyword evidence="4 10" id="KW-0812">Transmembrane</keyword>
<comment type="caution">
    <text evidence="13">The sequence shown here is derived from an EMBL/GenBank/DDBJ whole genome shotgun (WGS) entry which is preliminary data.</text>
</comment>
<keyword evidence="8 10" id="KW-0472">Membrane</keyword>
<sequence>MMSTETSVLTVTVDGQTLTFVPGKTVTFGRTLESDVTINHPLVSRTHAVATAGPTGWILTDRSTNGVFVGGVRRPTIALNGTQQLMFGDPRTGAQVVFSSAPRSNTPPPPPARTPPPPSSQQPVQHIPTAQRAPSNPVPRTPTPPPGPSAPPSARIPVPPAGQNPAPPSRPMQLPRQQAPSAPIPAQRAEATLLQGPGGEVAPHLRAMAGNTGLYQVAKMPQRPVGSAAGPGQMTIGRTPDNDIAIGDMLVSRRHARLLTGPQGLVIEDLGSANGTQVNGRRIGGPTALRDGDLVTVGNSDLIVEQGRLERPKAQQFAGAGLAVQGITLTVDGNKTLLHGIDFRAAPGTLTAVIGPSGAGKSTVSRVVSGAVTPTAGRVEFEGRDVHRDFDALRSRIGMVPQDDVLHRQLTLQQALRFAAELRLPPDMSKADRDQVIDGVLAELQLTEHKQTRVDKLSGGQRKRASVAMELLTGPSLLILDEPTSGLDPALDRQVMQTLRRLADAGRVVIVVTHSLTHIDMCDQVLLLAPGGKTAYCGSPKGVKAAMGTSDWAEIFDFAAKQPDVAWQRYRSANPAPPPPAPTGAPPSPTKAPRTSTRKQLSVVARRQLRLILADRAYLIFLVLMPIVLGAVTLLVPAEKGLAGVVDKEVAAPKMILVLLVIGACFMGAALTARDLVGERAIFQRERAVGLRPGAYLSAKTVVFFAAATLQAAIMVGIMLIGTATPDQGAILANVPVELIIDIAVLACVSTLVGLLISAIAKSAEQVMPLLVVVVISQLVMSGGLFGLHGRPGLEQVSWLFPSRWGFAASASTIDLQKVTSVTATDPVSGRLVTTRSSIDPLWDSTPTQWGIAIGVLALMAVVLWTVTRFRIARQAA</sequence>
<dbReference type="AlphaFoldDB" id="A0A846WV81"/>
<dbReference type="FunFam" id="3.40.50.300:FF:000474">
    <property type="entry name" value="Putative ABC transporter ATP-binding subunit"/>
    <property type="match status" value="1"/>
</dbReference>